<gene>
    <name evidence="4" type="ORF">HYQ45_009756</name>
</gene>
<dbReference type="NCBIfam" id="NF033635">
    <property type="entry name" value="SLATT_fungal"/>
    <property type="match status" value="1"/>
</dbReference>
<name>A0A8I2ZHI8_VERLO</name>
<dbReference type="Pfam" id="PF18142">
    <property type="entry name" value="SLATT_fungal"/>
    <property type="match status" value="1"/>
</dbReference>
<keyword evidence="2" id="KW-0472">Membrane</keyword>
<dbReference type="Proteomes" id="UP000689129">
    <property type="component" value="Unassembled WGS sequence"/>
</dbReference>
<evidence type="ECO:0000313" key="4">
    <source>
        <dbReference type="EMBL" id="KAG7131710.1"/>
    </source>
</evidence>
<proteinExistence type="predicted"/>
<keyword evidence="2" id="KW-0812">Transmembrane</keyword>
<dbReference type="AlphaFoldDB" id="A0A8I2ZHI8"/>
<evidence type="ECO:0000256" key="1">
    <source>
        <dbReference type="SAM" id="MobiDB-lite"/>
    </source>
</evidence>
<accession>A0A8I2ZHI8</accession>
<dbReference type="EMBL" id="JAEMWZ010000199">
    <property type="protein sequence ID" value="KAG7131710.1"/>
    <property type="molecule type" value="Genomic_DNA"/>
</dbReference>
<evidence type="ECO:0000259" key="3">
    <source>
        <dbReference type="Pfam" id="PF18142"/>
    </source>
</evidence>
<protein>
    <recommendedName>
        <fullName evidence="3">SMODS and SLOG-associating 2TM effector domain-containing protein</fullName>
    </recommendedName>
</protein>
<feature type="transmembrane region" description="Helical" evidence="2">
    <location>
        <begin position="157"/>
        <end position="176"/>
    </location>
</feature>
<evidence type="ECO:0000313" key="5">
    <source>
        <dbReference type="Proteomes" id="UP000689129"/>
    </source>
</evidence>
<feature type="transmembrane region" description="Helical" evidence="2">
    <location>
        <begin position="128"/>
        <end position="151"/>
    </location>
</feature>
<reference evidence="4" key="1">
    <citation type="journal article" date="2021" name="Mol. Plant Pathol.">
        <title>A 20-kb lineage-specific genomic region tames virulence in pathogenic amphidiploid Verticillium longisporum.</title>
        <authorList>
            <person name="Harting R."/>
            <person name="Starke J."/>
            <person name="Kusch H."/>
            <person name="Poggeler S."/>
            <person name="Maurus I."/>
            <person name="Schluter R."/>
            <person name="Landesfeind M."/>
            <person name="Bulla I."/>
            <person name="Nowrousian M."/>
            <person name="de Jonge R."/>
            <person name="Stahlhut G."/>
            <person name="Hoff K.J."/>
            <person name="Asshauer K.P."/>
            <person name="Thurmer A."/>
            <person name="Stanke M."/>
            <person name="Daniel R."/>
            <person name="Morgenstern B."/>
            <person name="Thomma B.P.H.J."/>
            <person name="Kronstad J.W."/>
            <person name="Braus-Stromeyer S.A."/>
            <person name="Braus G.H."/>
        </authorList>
    </citation>
    <scope>NUCLEOTIDE SEQUENCE</scope>
    <source>
        <strain evidence="4">Vl32</strain>
    </source>
</reference>
<comment type="caution">
    <text evidence="4">The sequence shown here is derived from an EMBL/GenBank/DDBJ whole genome shotgun (WGS) entry which is preliminary data.</text>
</comment>
<feature type="domain" description="SMODS and SLOG-associating 2TM effector" evidence="3">
    <location>
        <begin position="129"/>
        <end position="229"/>
    </location>
</feature>
<dbReference type="InterPro" id="IPR041622">
    <property type="entry name" value="SLATT_fungi"/>
</dbReference>
<dbReference type="PANTHER" id="PTHR38793:SF1">
    <property type="entry name" value="SMODS AND SLOG-ASSOCIATING 2TM EFFECTOR DOMAIN-CONTAINING PROTEIN"/>
    <property type="match status" value="1"/>
</dbReference>
<feature type="compositionally biased region" description="Low complexity" evidence="1">
    <location>
        <begin position="16"/>
        <end position="26"/>
    </location>
</feature>
<evidence type="ECO:0000256" key="2">
    <source>
        <dbReference type="SAM" id="Phobius"/>
    </source>
</evidence>
<dbReference type="OrthoDB" id="5398270at2759"/>
<feature type="region of interest" description="Disordered" evidence="1">
    <location>
        <begin position="1"/>
        <end position="29"/>
    </location>
</feature>
<sequence length="269" mass="29589">MSDNAPLPRPDPLPNPSSSTPSLLSKPQRKHVRYRFLTPSERAIFARAVGADMDPEDQTPLYPPTSVSWFKPRRRLPSGLYKDVAALRRKYLFYFHAVAFLRWAGMMMQLFVGAALTGVGAMAFQSGAFLRWAGMMMQLFVGAALTGVGAMAFQSGIPITILAGVNTVIAGMLAMLHNSGLPDRYRINQAEFEGVEDLIKAVLNTGIVKDTQTVDQAIMECFETYRYTRAVVAANDPSFYTSMAVRRAGNTEAARDSMVVARPRPRASS</sequence>
<feature type="transmembrane region" description="Helical" evidence="2">
    <location>
        <begin position="91"/>
        <end position="116"/>
    </location>
</feature>
<dbReference type="PANTHER" id="PTHR38793">
    <property type="entry name" value="SLATT_FUNGAL DOMAIN-CONTAINING PROTEIN-RELATED"/>
    <property type="match status" value="1"/>
</dbReference>
<organism evidence="4 5">
    <name type="scientific">Verticillium longisporum</name>
    <name type="common">Verticillium dahliae var. longisporum</name>
    <dbReference type="NCBI Taxonomy" id="100787"/>
    <lineage>
        <taxon>Eukaryota</taxon>
        <taxon>Fungi</taxon>
        <taxon>Dikarya</taxon>
        <taxon>Ascomycota</taxon>
        <taxon>Pezizomycotina</taxon>
        <taxon>Sordariomycetes</taxon>
        <taxon>Hypocreomycetidae</taxon>
        <taxon>Glomerellales</taxon>
        <taxon>Plectosphaerellaceae</taxon>
        <taxon>Verticillium</taxon>
    </lineage>
</organism>
<keyword evidence="2" id="KW-1133">Transmembrane helix</keyword>